<accession>A0A6A6CG80</accession>
<organism evidence="2 3">
    <name type="scientific">Zasmidium cellare ATCC 36951</name>
    <dbReference type="NCBI Taxonomy" id="1080233"/>
    <lineage>
        <taxon>Eukaryota</taxon>
        <taxon>Fungi</taxon>
        <taxon>Dikarya</taxon>
        <taxon>Ascomycota</taxon>
        <taxon>Pezizomycotina</taxon>
        <taxon>Dothideomycetes</taxon>
        <taxon>Dothideomycetidae</taxon>
        <taxon>Mycosphaerellales</taxon>
        <taxon>Mycosphaerellaceae</taxon>
        <taxon>Zasmidium</taxon>
    </lineage>
</organism>
<name>A0A6A6CG80_ZASCE</name>
<keyword evidence="3" id="KW-1185">Reference proteome</keyword>
<dbReference type="AlphaFoldDB" id="A0A6A6CG80"/>
<gene>
    <name evidence="2" type="ORF">M409DRAFT_23943</name>
</gene>
<evidence type="ECO:0000256" key="1">
    <source>
        <dbReference type="SAM" id="MobiDB-lite"/>
    </source>
</evidence>
<evidence type="ECO:0000313" key="2">
    <source>
        <dbReference type="EMBL" id="KAF2165653.1"/>
    </source>
</evidence>
<sequence>MNKTIHGEGLFPNSSASSSPSTNEYVKAEYGKGFIEDRVRQSVTAMNDRDFSPSHPAWAAYNVVFSCGSISRYKQTPSEYHLQQTRDISRAGMLEVIQQFTESNPRCRTRLVDVLTCVDEKNLFAECYVTLEESNLPRGTGTVKQNVSKTVWRWLEGEWRCVDYRNIEGLDGLAGLDV</sequence>
<evidence type="ECO:0008006" key="4">
    <source>
        <dbReference type="Google" id="ProtNLM"/>
    </source>
</evidence>
<proteinExistence type="predicted"/>
<evidence type="ECO:0000313" key="3">
    <source>
        <dbReference type="Proteomes" id="UP000799537"/>
    </source>
</evidence>
<dbReference type="EMBL" id="ML993599">
    <property type="protein sequence ID" value="KAF2165653.1"/>
    <property type="molecule type" value="Genomic_DNA"/>
</dbReference>
<feature type="region of interest" description="Disordered" evidence="1">
    <location>
        <begin position="1"/>
        <end position="23"/>
    </location>
</feature>
<dbReference type="GeneID" id="54560287"/>
<dbReference type="Proteomes" id="UP000799537">
    <property type="component" value="Unassembled WGS sequence"/>
</dbReference>
<reference evidence="2" key="1">
    <citation type="journal article" date="2020" name="Stud. Mycol.">
        <title>101 Dothideomycetes genomes: a test case for predicting lifestyles and emergence of pathogens.</title>
        <authorList>
            <person name="Haridas S."/>
            <person name="Albert R."/>
            <person name="Binder M."/>
            <person name="Bloem J."/>
            <person name="Labutti K."/>
            <person name="Salamov A."/>
            <person name="Andreopoulos B."/>
            <person name="Baker S."/>
            <person name="Barry K."/>
            <person name="Bills G."/>
            <person name="Bluhm B."/>
            <person name="Cannon C."/>
            <person name="Castanera R."/>
            <person name="Culley D."/>
            <person name="Daum C."/>
            <person name="Ezra D."/>
            <person name="Gonzalez J."/>
            <person name="Henrissat B."/>
            <person name="Kuo A."/>
            <person name="Liang C."/>
            <person name="Lipzen A."/>
            <person name="Lutzoni F."/>
            <person name="Magnuson J."/>
            <person name="Mondo S."/>
            <person name="Nolan M."/>
            <person name="Ohm R."/>
            <person name="Pangilinan J."/>
            <person name="Park H.-J."/>
            <person name="Ramirez L."/>
            <person name="Alfaro M."/>
            <person name="Sun H."/>
            <person name="Tritt A."/>
            <person name="Yoshinaga Y."/>
            <person name="Zwiers L.-H."/>
            <person name="Turgeon B."/>
            <person name="Goodwin S."/>
            <person name="Spatafora J."/>
            <person name="Crous P."/>
            <person name="Grigoriev I."/>
        </authorList>
    </citation>
    <scope>NUCLEOTIDE SEQUENCE</scope>
    <source>
        <strain evidence="2">ATCC 36951</strain>
    </source>
</reference>
<dbReference type="RefSeq" id="XP_033666542.1">
    <property type="nucleotide sequence ID" value="XM_033807015.1"/>
</dbReference>
<protein>
    <recommendedName>
        <fullName evidence="4">SnoaL-like domain-containing protein</fullName>
    </recommendedName>
</protein>